<protein>
    <submittedName>
        <fullName evidence="1">Uncharacterized protein</fullName>
    </submittedName>
</protein>
<dbReference type="EMBL" id="JAEQBW010000007">
    <property type="protein sequence ID" value="MBK6266234.1"/>
    <property type="molecule type" value="Genomic_DNA"/>
</dbReference>
<evidence type="ECO:0000313" key="1">
    <source>
        <dbReference type="EMBL" id="MBK6266234.1"/>
    </source>
</evidence>
<comment type="caution">
    <text evidence="1">The sequence shown here is derived from an EMBL/GenBank/DDBJ whole genome shotgun (WGS) entry which is preliminary data.</text>
</comment>
<dbReference type="AlphaFoldDB" id="A0A934WZT5"/>
<gene>
    <name evidence="1" type="ORF">JKA74_14405</name>
</gene>
<dbReference type="PROSITE" id="PS51257">
    <property type="entry name" value="PROKAR_LIPOPROTEIN"/>
    <property type="match status" value="1"/>
</dbReference>
<proteinExistence type="predicted"/>
<evidence type="ECO:0000313" key="2">
    <source>
        <dbReference type="Proteomes" id="UP000611723"/>
    </source>
</evidence>
<name>A0A934WZT5_9BACT</name>
<keyword evidence="2" id="KW-1185">Reference proteome</keyword>
<dbReference type="Proteomes" id="UP000611723">
    <property type="component" value="Unassembled WGS sequence"/>
</dbReference>
<organism evidence="1 2">
    <name type="scientific">Marivirga aurantiaca</name>
    <dbReference type="NCBI Taxonomy" id="2802615"/>
    <lineage>
        <taxon>Bacteria</taxon>
        <taxon>Pseudomonadati</taxon>
        <taxon>Bacteroidota</taxon>
        <taxon>Cytophagia</taxon>
        <taxon>Cytophagales</taxon>
        <taxon>Marivirgaceae</taxon>
        <taxon>Marivirga</taxon>
    </lineage>
</organism>
<reference evidence="1" key="1">
    <citation type="submission" date="2021-01" db="EMBL/GenBank/DDBJ databases">
        <title>Marivirga aurantiaca sp. nov., isolated from intertidal surface sediments.</title>
        <authorList>
            <person name="Zhang M."/>
        </authorList>
    </citation>
    <scope>NUCLEOTIDE SEQUENCE</scope>
    <source>
        <strain evidence="1">S37H4</strain>
    </source>
</reference>
<sequence>MRYLLNIAFLIISVLLLSCKDDLLQEEAVPKFSKIYSSLEDIEAVDFIAKPDGSGYLILANNKNSTNTNSDIYLINTDNEGFQLSSFHIKTNTYDQGVTLKFGNENDLYILGIRKETANNAFSKSILLKANLEGEPVKAANDTTSSIAEIKTLAAESNQSITMNDFMIDAVGYIYFAGTIRRPQRNDKTNEIVQIYNLNNFNFEDTTTRVMQFEEIPRNLNSIVYNNTTANKIIQEQFTSYNYLYTTIGHEYTSSNQDSVAPPSYNIVRKIYKEMQSAVAEPTTIGNENDEQLGAILQDGYEGNLYLAGSYRNSNNDSLFLIRSTFNPIQPDQENPYFSTNWFIFSGYGNNVVSMTRTNSGKIIMATTEYIPENELEAATTNSYLLKFSEAGILIENEAFKLQNSKFYNIKKILSLNDNSVIILSSLEFENTSKSVGLVKIFF</sequence>
<accession>A0A934WZT5</accession>
<dbReference type="RefSeq" id="WP_201431918.1">
    <property type="nucleotide sequence ID" value="NZ_JAEQBW010000007.1"/>
</dbReference>